<evidence type="ECO:0000313" key="2">
    <source>
        <dbReference type="Proteomes" id="UP000017836"/>
    </source>
</evidence>
<sequence length="93" mass="10143">MSFIGVDIRALGLAVRPIIALMGEDVRFRKGVDDGPALDSELEPSDLQSLFNILNAMYKSMHMILKCLGELPTCRADDPLLRSLLVAAPLTTT</sequence>
<dbReference type="EMBL" id="KI392350">
    <property type="protein sequence ID" value="ERN17291.1"/>
    <property type="molecule type" value="Genomic_DNA"/>
</dbReference>
<accession>U5CVD2</accession>
<keyword evidence="2" id="KW-1185">Reference proteome</keyword>
<dbReference type="AlphaFoldDB" id="U5CVD2"/>
<dbReference type="HOGENOM" id="CLU_2402610_0_0_1"/>
<organism evidence="1 2">
    <name type="scientific">Amborella trichopoda</name>
    <dbReference type="NCBI Taxonomy" id="13333"/>
    <lineage>
        <taxon>Eukaryota</taxon>
        <taxon>Viridiplantae</taxon>
        <taxon>Streptophyta</taxon>
        <taxon>Embryophyta</taxon>
        <taxon>Tracheophyta</taxon>
        <taxon>Spermatophyta</taxon>
        <taxon>Magnoliopsida</taxon>
        <taxon>Amborellales</taxon>
        <taxon>Amborellaceae</taxon>
        <taxon>Amborella</taxon>
    </lineage>
</organism>
<dbReference type="Gramene" id="ERN17291">
    <property type="protein sequence ID" value="ERN17291"/>
    <property type="gene ID" value="AMTR_s00037p00016740"/>
</dbReference>
<gene>
    <name evidence="1" type="ORF">AMTR_s00037p00016740</name>
</gene>
<reference evidence="2" key="1">
    <citation type="journal article" date="2013" name="Science">
        <title>The Amborella genome and the evolution of flowering plants.</title>
        <authorList>
            <consortium name="Amborella Genome Project"/>
        </authorList>
    </citation>
    <scope>NUCLEOTIDE SEQUENCE [LARGE SCALE GENOMIC DNA]</scope>
</reference>
<proteinExistence type="predicted"/>
<evidence type="ECO:0000313" key="1">
    <source>
        <dbReference type="EMBL" id="ERN17291.1"/>
    </source>
</evidence>
<dbReference type="Proteomes" id="UP000017836">
    <property type="component" value="Unassembled WGS sequence"/>
</dbReference>
<protein>
    <submittedName>
        <fullName evidence="1">Uncharacterized protein</fullName>
    </submittedName>
</protein>
<name>U5CVD2_AMBTC</name>